<evidence type="ECO:0000313" key="2">
    <source>
        <dbReference type="Proteomes" id="UP000887159"/>
    </source>
</evidence>
<comment type="caution">
    <text evidence="1">The sequence shown here is derived from an EMBL/GenBank/DDBJ whole genome shotgun (WGS) entry which is preliminary data.</text>
</comment>
<dbReference type="InterPro" id="IPR036397">
    <property type="entry name" value="RNaseH_sf"/>
</dbReference>
<dbReference type="GO" id="GO:0003676">
    <property type="term" value="F:nucleic acid binding"/>
    <property type="evidence" value="ECO:0007669"/>
    <property type="project" value="InterPro"/>
</dbReference>
<evidence type="ECO:0000313" key="1">
    <source>
        <dbReference type="EMBL" id="GFX88754.1"/>
    </source>
</evidence>
<dbReference type="Proteomes" id="UP000887159">
    <property type="component" value="Unassembled WGS sequence"/>
</dbReference>
<protein>
    <submittedName>
        <fullName evidence="1">Uncharacterized protein</fullName>
    </submittedName>
</protein>
<accession>A0A8X6V0L3</accession>
<dbReference type="AlphaFoldDB" id="A0A8X6V0L3"/>
<name>A0A8X6V0L3_TRICX</name>
<dbReference type="EMBL" id="BMAU01021061">
    <property type="protein sequence ID" value="GFX88754.1"/>
    <property type="molecule type" value="Genomic_DNA"/>
</dbReference>
<dbReference type="Gene3D" id="3.30.420.10">
    <property type="entry name" value="Ribonuclease H-like superfamily/Ribonuclease H"/>
    <property type="match status" value="1"/>
</dbReference>
<gene>
    <name evidence="1" type="primary">NCL1_41851</name>
    <name evidence="1" type="ORF">TNCV_1557991</name>
</gene>
<keyword evidence="2" id="KW-1185">Reference proteome</keyword>
<reference evidence="1" key="1">
    <citation type="submission" date="2020-08" db="EMBL/GenBank/DDBJ databases">
        <title>Multicomponent nature underlies the extraordinary mechanical properties of spider dragline silk.</title>
        <authorList>
            <person name="Kono N."/>
            <person name="Nakamura H."/>
            <person name="Mori M."/>
            <person name="Yoshida Y."/>
            <person name="Ohtoshi R."/>
            <person name="Malay A.D."/>
            <person name="Moran D.A.P."/>
            <person name="Tomita M."/>
            <person name="Numata K."/>
            <person name="Arakawa K."/>
        </authorList>
    </citation>
    <scope>NUCLEOTIDE SEQUENCE</scope>
</reference>
<organism evidence="1 2">
    <name type="scientific">Trichonephila clavipes</name>
    <name type="common">Golden silk orbweaver</name>
    <name type="synonym">Nephila clavipes</name>
    <dbReference type="NCBI Taxonomy" id="2585209"/>
    <lineage>
        <taxon>Eukaryota</taxon>
        <taxon>Metazoa</taxon>
        <taxon>Ecdysozoa</taxon>
        <taxon>Arthropoda</taxon>
        <taxon>Chelicerata</taxon>
        <taxon>Arachnida</taxon>
        <taxon>Araneae</taxon>
        <taxon>Araneomorphae</taxon>
        <taxon>Entelegynae</taxon>
        <taxon>Araneoidea</taxon>
        <taxon>Nephilidae</taxon>
        <taxon>Trichonephila</taxon>
    </lineage>
</organism>
<sequence>MPNGKPAKYKIHLRFVSNIAWEKYGTINVVTGSAYLDALQLCLFPQLEESQPANYIWQQDGVPPHWHLSVRDWLNITVPNQWISRKEPPNKSNFRFVLGYQLTFQT</sequence>
<proteinExistence type="predicted"/>